<dbReference type="SUPFAM" id="SSF51004">
    <property type="entry name" value="C-terminal (heme d1) domain of cytochrome cd1-nitrite reductase"/>
    <property type="match status" value="1"/>
</dbReference>
<dbReference type="Proteomes" id="UP000184509">
    <property type="component" value="Unassembled WGS sequence"/>
</dbReference>
<dbReference type="AlphaFoldDB" id="A0A1M5GJQ7"/>
<dbReference type="InterPro" id="IPR011048">
    <property type="entry name" value="Haem_d1_sf"/>
</dbReference>
<dbReference type="PANTHER" id="PTHR47197:SF3">
    <property type="entry name" value="DIHYDRO-HEME D1 DEHYDROGENASE"/>
    <property type="match status" value="1"/>
</dbReference>
<dbReference type="InterPro" id="IPR015943">
    <property type="entry name" value="WD40/YVTN_repeat-like_dom_sf"/>
</dbReference>
<evidence type="ECO:0000313" key="1">
    <source>
        <dbReference type="EMBL" id="SHG03742.1"/>
    </source>
</evidence>
<dbReference type="Gene3D" id="2.130.10.10">
    <property type="entry name" value="YVTN repeat-like/Quinoprotein amine dehydrogenase"/>
    <property type="match status" value="1"/>
</dbReference>
<gene>
    <name evidence="1" type="ORF">SAMN05444405_12120</name>
</gene>
<name>A0A1M5GJQ7_9BACE</name>
<dbReference type="PANTHER" id="PTHR47197">
    <property type="entry name" value="PROTEIN NIRF"/>
    <property type="match status" value="1"/>
</dbReference>
<dbReference type="STRING" id="1297750.SAMN05444405_12120"/>
<accession>A0A1M5GJQ7</accession>
<dbReference type="EMBL" id="FQTV01000021">
    <property type="protein sequence ID" value="SHG03742.1"/>
    <property type="molecule type" value="Genomic_DNA"/>
</dbReference>
<reference evidence="1 2" key="1">
    <citation type="submission" date="2016-11" db="EMBL/GenBank/DDBJ databases">
        <authorList>
            <person name="Jaros S."/>
            <person name="Januszkiewicz K."/>
            <person name="Wedrychowicz H."/>
        </authorList>
    </citation>
    <scope>NUCLEOTIDE SEQUENCE [LARGE SCALE GENOMIC DNA]</scope>
    <source>
        <strain evidence="1 2">DSM 26991</strain>
    </source>
</reference>
<dbReference type="InterPro" id="IPR051200">
    <property type="entry name" value="Host-pathogen_enzymatic-act"/>
</dbReference>
<sequence>MVSACDDTIVLQDTGDHPTETETAGMYILCEGLFNMNNSTLSYYDFNKSEMLSFQDSDKKGTDKTSYDYFKMANGRKLGDTANDLQRYGSKLYCAVNVSSQIEVLNISTGVSQKQIPLFNENGVSRQPRYFAFYKDKAYICNFDGTVARIDTTTLEVDGIVKVGRNPDGICVANGKLYVANSGGLNETNLDNTVSVIDTKTFTETKKITVRNNLGTILSDEAGNVYVVSRESYNYTIGDYDCKLHRIDSETDKLIKTYDLSVVSFTIYGHLAYLYSYNSNVETIKVMDTRTGEIIDDNFIKDGTKITRTYNIEVNPVNGDVYICDAQNYVINGSIVCFTKDGVHKFTIDAKGINPNSIVFTSSKSTSQPSDPSDDSKSSYVTKVLEYIPAPGQFVNVLPEYTNGDNAASMCAKCLDYFNKDYAVSLGAFGGYITVGFDHTIANVSGEYDIKVLGNAFDGSAEPGIVLVSADTNKDGLPNDEWYELKGSEYSNASTIHNYEITYYKPGGSTDNVRWTDNQNKNGYVLHNSYHAQAYYPQWISEETMTFNGCRLPDNGVYSSTQGKWIMASYSYGYADNQSNTSDGCKLKFDWAVDKNGNSVTVKGVDFIRIYSAVNQYLDTVVGEISTEVSGVEDLHPTQSGESSILTKSR</sequence>
<keyword evidence="2" id="KW-1185">Reference proteome</keyword>
<protein>
    <submittedName>
        <fullName evidence="1">40-residue YVTN family beta-propeller repeat-containing protein</fullName>
    </submittedName>
</protein>
<proteinExistence type="predicted"/>
<organism evidence="1 2">
    <name type="scientific">Bacteroides luti</name>
    <dbReference type="NCBI Taxonomy" id="1297750"/>
    <lineage>
        <taxon>Bacteria</taxon>
        <taxon>Pseudomonadati</taxon>
        <taxon>Bacteroidota</taxon>
        <taxon>Bacteroidia</taxon>
        <taxon>Bacteroidales</taxon>
        <taxon>Bacteroidaceae</taxon>
        <taxon>Bacteroides</taxon>
    </lineage>
</organism>
<evidence type="ECO:0000313" key="2">
    <source>
        <dbReference type="Proteomes" id="UP000184509"/>
    </source>
</evidence>